<evidence type="ECO:0000259" key="4">
    <source>
        <dbReference type="PROSITE" id="PS51123"/>
    </source>
</evidence>
<dbReference type="PANTHER" id="PTHR30329">
    <property type="entry name" value="STATOR ELEMENT OF FLAGELLAR MOTOR COMPLEX"/>
    <property type="match status" value="1"/>
</dbReference>
<evidence type="ECO:0000313" key="6">
    <source>
        <dbReference type="Proteomes" id="UP000255207"/>
    </source>
</evidence>
<keyword evidence="3" id="KW-1133">Transmembrane helix</keyword>
<feature type="transmembrane region" description="Helical" evidence="3">
    <location>
        <begin position="12"/>
        <end position="36"/>
    </location>
</feature>
<sequence>MFDDTQVRSKVLQIVLYSAVLVAGLVALAFLLPWIFSLFEAPPKPLPAPAVRIETPAPPPKIGQLERIRSALAPEISAGSITVDPFGGWIAIRVGNLITFDSGQANVLSGFVPVGRRIAEIVEKEKGPVRIVGHTDNQALAGGGAFKDNDALSVARAKAVAGLLQGAMTDGSRVTTEGRGSNEPIGDNATAEGRAKNRRVEILITRAD</sequence>
<dbReference type="InterPro" id="IPR006665">
    <property type="entry name" value="OmpA-like"/>
</dbReference>
<evidence type="ECO:0000256" key="3">
    <source>
        <dbReference type="SAM" id="Phobius"/>
    </source>
</evidence>
<dbReference type="GO" id="GO:0016020">
    <property type="term" value="C:membrane"/>
    <property type="evidence" value="ECO:0007669"/>
    <property type="project" value="UniProtKB-UniRule"/>
</dbReference>
<feature type="region of interest" description="Disordered" evidence="2">
    <location>
        <begin position="171"/>
        <end position="192"/>
    </location>
</feature>
<organism evidence="5 6">
    <name type="scientific">Bosea caraganae</name>
    <dbReference type="NCBI Taxonomy" id="2763117"/>
    <lineage>
        <taxon>Bacteria</taxon>
        <taxon>Pseudomonadati</taxon>
        <taxon>Pseudomonadota</taxon>
        <taxon>Alphaproteobacteria</taxon>
        <taxon>Hyphomicrobiales</taxon>
        <taxon>Boseaceae</taxon>
        <taxon>Bosea</taxon>
    </lineage>
</organism>
<accession>A0A370L4M6</accession>
<proteinExistence type="predicted"/>
<name>A0A370L4M6_9HYPH</name>
<dbReference type="SUPFAM" id="SSF103088">
    <property type="entry name" value="OmpA-like"/>
    <property type="match status" value="1"/>
</dbReference>
<keyword evidence="6" id="KW-1185">Reference proteome</keyword>
<evidence type="ECO:0000256" key="2">
    <source>
        <dbReference type="SAM" id="MobiDB-lite"/>
    </source>
</evidence>
<dbReference type="InterPro" id="IPR036737">
    <property type="entry name" value="OmpA-like_sf"/>
</dbReference>
<dbReference type="Pfam" id="PF00691">
    <property type="entry name" value="OmpA"/>
    <property type="match status" value="1"/>
</dbReference>
<reference evidence="6" key="1">
    <citation type="submission" date="2018-07" db="EMBL/GenBank/DDBJ databases">
        <authorList>
            <person name="Safronova V.I."/>
            <person name="Chirak E.R."/>
            <person name="Sazanova A.L."/>
        </authorList>
    </citation>
    <scope>NUCLEOTIDE SEQUENCE [LARGE SCALE GENOMIC DNA]</scope>
    <source>
        <strain evidence="6">RCAM04685</strain>
    </source>
</reference>
<dbReference type="Proteomes" id="UP000255207">
    <property type="component" value="Unassembled WGS sequence"/>
</dbReference>
<dbReference type="Gene3D" id="3.30.1330.60">
    <property type="entry name" value="OmpA-like domain"/>
    <property type="match status" value="1"/>
</dbReference>
<gene>
    <name evidence="5" type="ORF">DWE98_16310</name>
</gene>
<dbReference type="RefSeq" id="WP_114830331.1">
    <property type="nucleotide sequence ID" value="NZ_QQTO01000035.1"/>
</dbReference>
<feature type="domain" description="OmpA-like" evidence="4">
    <location>
        <begin position="87"/>
        <end position="208"/>
    </location>
</feature>
<dbReference type="PROSITE" id="PS51123">
    <property type="entry name" value="OMPA_2"/>
    <property type="match status" value="1"/>
</dbReference>
<dbReference type="CDD" id="cd07185">
    <property type="entry name" value="OmpA_C-like"/>
    <property type="match status" value="1"/>
</dbReference>
<evidence type="ECO:0000313" key="5">
    <source>
        <dbReference type="EMBL" id="RDJ23706.1"/>
    </source>
</evidence>
<keyword evidence="3" id="KW-0812">Transmembrane</keyword>
<comment type="caution">
    <text evidence="5">The sequence shown here is derived from an EMBL/GenBank/DDBJ whole genome shotgun (WGS) entry which is preliminary data.</text>
</comment>
<dbReference type="EMBL" id="QQTP01000008">
    <property type="protein sequence ID" value="RDJ23706.1"/>
    <property type="molecule type" value="Genomic_DNA"/>
</dbReference>
<protein>
    <recommendedName>
        <fullName evidence="4">OmpA-like domain-containing protein</fullName>
    </recommendedName>
</protein>
<dbReference type="InterPro" id="IPR050330">
    <property type="entry name" value="Bact_OuterMem_StrucFunc"/>
</dbReference>
<keyword evidence="1 3" id="KW-0472">Membrane</keyword>
<dbReference type="OrthoDB" id="9782229at2"/>
<dbReference type="AlphaFoldDB" id="A0A370L4M6"/>
<evidence type="ECO:0000256" key="1">
    <source>
        <dbReference type="PROSITE-ProRule" id="PRU00473"/>
    </source>
</evidence>
<dbReference type="PANTHER" id="PTHR30329:SF19">
    <property type="entry name" value="OUTER MEMBRANE PROTEIN, OMPA FAMILY"/>
    <property type="match status" value="1"/>
</dbReference>